<name>A0AAU8PQA2_DESK7</name>
<dbReference type="PANTHER" id="PTHR11709:SF486">
    <property type="entry name" value="MULTICOPPER OXIDASE"/>
    <property type="match status" value="1"/>
</dbReference>
<dbReference type="AlphaFoldDB" id="A0AAU8PQA2"/>
<accession>A0AAU8PQA2</accession>
<proteinExistence type="predicted"/>
<feature type="compositionally biased region" description="Pro residues" evidence="2">
    <location>
        <begin position="800"/>
        <end position="825"/>
    </location>
</feature>
<sequence length="1203" mass="132889">MLRRYEVVAIPIRIVYNTFGDHDPNGRMYVLKEDRQKVEELVKANPFTPVDLVRPLVIRANVGDTVEIVFENALDFPASLNVKGLHMDVRTSDGSFAGENPNTTVAPGEKIVYTFVADQKGAFHFSDLGNPLAGERGSNLHGLFGALVIEAPGSTWTDPETGEEARSGTVVDVHNPFLPDFREYVTIFHDEPEVLNRNGEPPVDPITGQPGATHAINYRSEPMRNRLALILSGQVCPGCVGEEVHHDSWAFGDPATPVLRAYRGDPVRFHVVHGGVKETHIFHLHVHQWLFDPDNVDSELNDSRDLAPQSTFTFDVLYGAGSLHRCYGDAIFHCHLYPHFSEGMWGIFRTHDVLEDGSRVYPSGQPVRRLLPLPDRPAPPPPTPERPGFPFFIPGTYGKRAPLPPLGTDRGFGPTDLERAAFDPNPVPGAPFTNPCPPGVPVREYNIVAIQKDLVYNKAGWHDPEGRLFVLAEDEEDILAGRKKPEPLFIRANAGECIDLTFTNKLPVTLGPSAFQVLTKTPFCGMHVHFVKFDPLASDGSNVGWNYFTGIERNKTIRYRWFADTELKTAFFHDHLFALQNQHHGLFAALIVEPPGSKFRKQNTGEPIEAGSQAIIENPFIPDFREFCLAVHDFAPLVTAGGKPLNPPPVPGTFNDQGVMAFNYTNEPFQIRGGDPAYVFSSFVHGDPATPLLGAYIGDPVRIRLIQGAHEESHAFNLHRQKWLFESRDLESPLTQAKHIGISEAFNFEFAVEGEGPGDFDMLYFSGGIDDLWLGVWGIMRAFGQRVPELLPLPDRPEPPVRTIPRPQPTGAPPPKAVDPGNPCPPGTPIKHFDIVALGTKINYNAHGDHDPFGLIFARAEEVDEILSGAKNPEPLILRANAGDCVEVTLTNRLPETLPDHQHPAVPVEAPWPYSNRVSMHAQLVKYDVLGSDGATIGFNPDQTIGPGESITYRWFVESPGLEISLTDYADIRNHRHHGLFGALITEPRGSSYRHPRTGAGQMHGAQLDILNPFLPAVREMVLIMHDGVFLLNAGGKVIPEAFVIVPIPGDLDPEDQGMKAFNYRSEPFENRLKVIPQVHKVFSSLFHGDPATPLFEAIIGDPVTIRLLMPSDKPRAHSFVLHGHNYRQQPGDLFSQVIAVRGAITVGEGFSAKIEGAISPLGTPGDFMYRSGIVRWDLELGMWGLLRVEDGNKTTLLVLPGR</sequence>
<dbReference type="Gene3D" id="2.60.40.420">
    <property type="entry name" value="Cupredoxins - blue copper proteins"/>
    <property type="match status" value="5"/>
</dbReference>
<evidence type="ECO:0000313" key="4">
    <source>
        <dbReference type="EMBL" id="AEG16587.1"/>
    </source>
</evidence>
<dbReference type="PROSITE" id="PS00080">
    <property type="entry name" value="MULTICOPPER_OXIDASE2"/>
    <property type="match status" value="1"/>
</dbReference>
<keyword evidence="5" id="KW-1185">Reference proteome</keyword>
<dbReference type="InterPro" id="IPR008972">
    <property type="entry name" value="Cupredoxin"/>
</dbReference>
<feature type="domain" description="Plastocyanin-like" evidence="3">
    <location>
        <begin position="58"/>
        <end position="152"/>
    </location>
</feature>
<organism evidence="4 5">
    <name type="scientific">Desulfofundulus kuznetsovii (strain DSM 6115 / VKM B-1805 / 17)</name>
    <name type="common">Desulfotomaculum kuznetsovii</name>
    <dbReference type="NCBI Taxonomy" id="760568"/>
    <lineage>
        <taxon>Bacteria</taxon>
        <taxon>Bacillati</taxon>
        <taxon>Bacillota</taxon>
        <taxon>Clostridia</taxon>
        <taxon>Eubacteriales</taxon>
        <taxon>Peptococcaceae</taxon>
        <taxon>Desulfofundulus</taxon>
    </lineage>
</organism>
<evidence type="ECO:0000256" key="1">
    <source>
        <dbReference type="ARBA" id="ARBA00022723"/>
    </source>
</evidence>
<dbReference type="GO" id="GO:0005507">
    <property type="term" value="F:copper ion binding"/>
    <property type="evidence" value="ECO:0007669"/>
    <property type="project" value="InterPro"/>
</dbReference>
<evidence type="ECO:0000256" key="2">
    <source>
        <dbReference type="SAM" id="MobiDB-lite"/>
    </source>
</evidence>
<gene>
    <name evidence="4" type="ordered locus">Desku_3092</name>
</gene>
<reference evidence="5" key="1">
    <citation type="submission" date="2011-05" db="EMBL/GenBank/DDBJ databases">
        <title>Complete sequence of Desulfotomaculum kuznetsovii DSM 6115.</title>
        <authorList>
            <person name="Lucas S."/>
            <person name="Han J."/>
            <person name="Lapidus A."/>
            <person name="Cheng J.-F."/>
            <person name="Goodwin L."/>
            <person name="Pitluck S."/>
            <person name="Peters L."/>
            <person name="Mikhailova N."/>
            <person name="Lu M."/>
            <person name="Saunders E."/>
            <person name="Han C."/>
            <person name="Tapia R."/>
            <person name="Land M."/>
            <person name="Hauser L."/>
            <person name="Kyrpides N."/>
            <person name="Ivanova N."/>
            <person name="Pagani I."/>
            <person name="Nazina T."/>
            <person name="Ivanova A."/>
            <person name="Parshina S."/>
            <person name="Kuever J."/>
            <person name="Muyzer G."/>
            <person name="Plugge C."/>
            <person name="Stams A."/>
            <person name="Woyke T."/>
        </authorList>
    </citation>
    <scope>NUCLEOTIDE SEQUENCE [LARGE SCALE GENOMIC DNA]</scope>
    <source>
        <strain evidence="5">DSM 6115 / VKM B-1805 / 17</strain>
    </source>
</reference>
<dbReference type="InterPro" id="IPR045087">
    <property type="entry name" value="Cu-oxidase_fam"/>
</dbReference>
<dbReference type="Pfam" id="PF07732">
    <property type="entry name" value="Cu-oxidase_3"/>
    <property type="match status" value="1"/>
</dbReference>
<evidence type="ECO:0000313" key="5">
    <source>
        <dbReference type="Proteomes" id="UP000009229"/>
    </source>
</evidence>
<feature type="compositionally biased region" description="Pro residues" evidence="2">
    <location>
        <begin position="374"/>
        <end position="386"/>
    </location>
</feature>
<feature type="region of interest" description="Disordered" evidence="2">
    <location>
        <begin position="365"/>
        <end position="386"/>
    </location>
</feature>
<dbReference type="Proteomes" id="UP000009229">
    <property type="component" value="Chromosome"/>
</dbReference>
<dbReference type="InterPro" id="IPR002355">
    <property type="entry name" value="Cu_oxidase_Cu_BS"/>
</dbReference>
<dbReference type="SUPFAM" id="SSF49503">
    <property type="entry name" value="Cupredoxins"/>
    <property type="match status" value="6"/>
</dbReference>
<feature type="region of interest" description="Disordered" evidence="2">
    <location>
        <begin position="792"/>
        <end position="825"/>
    </location>
</feature>
<dbReference type="InterPro" id="IPR011707">
    <property type="entry name" value="Cu-oxidase-like_N"/>
</dbReference>
<dbReference type="PANTHER" id="PTHR11709">
    <property type="entry name" value="MULTI-COPPER OXIDASE"/>
    <property type="match status" value="1"/>
</dbReference>
<dbReference type="GO" id="GO:0016491">
    <property type="term" value="F:oxidoreductase activity"/>
    <property type="evidence" value="ECO:0007669"/>
    <property type="project" value="TreeGrafter"/>
</dbReference>
<dbReference type="RefSeq" id="WP_013824097.1">
    <property type="nucleotide sequence ID" value="NC_015573.1"/>
</dbReference>
<protein>
    <submittedName>
        <fullName evidence="4">Multicopper oxidase type 3</fullName>
    </submittedName>
</protein>
<evidence type="ECO:0000259" key="3">
    <source>
        <dbReference type="Pfam" id="PF07732"/>
    </source>
</evidence>
<dbReference type="EMBL" id="CP002770">
    <property type="protein sequence ID" value="AEG16587.1"/>
    <property type="molecule type" value="Genomic_DNA"/>
</dbReference>
<dbReference type="KEGG" id="dku:Desku_3092"/>
<keyword evidence="1" id="KW-0479">Metal-binding</keyword>